<dbReference type="Proteomes" id="UP001232063">
    <property type="component" value="Unassembled WGS sequence"/>
</dbReference>
<protein>
    <submittedName>
        <fullName evidence="5">BlaI/MecI/CopY family transcriptional regulator</fullName>
    </submittedName>
</protein>
<dbReference type="Gene3D" id="1.10.4040.10">
    <property type="entry name" value="Penicillinase repressor domain"/>
    <property type="match status" value="1"/>
</dbReference>
<comment type="similarity">
    <text evidence="1">Belongs to the BlaI transcriptional regulatory family.</text>
</comment>
<dbReference type="Gene3D" id="1.10.10.10">
    <property type="entry name" value="Winged helix-like DNA-binding domain superfamily/Winged helix DNA-binding domain"/>
    <property type="match status" value="1"/>
</dbReference>
<dbReference type="PIRSF" id="PIRSF019455">
    <property type="entry name" value="CopR_AtkY"/>
    <property type="match status" value="1"/>
</dbReference>
<dbReference type="InterPro" id="IPR036390">
    <property type="entry name" value="WH_DNA-bd_sf"/>
</dbReference>
<evidence type="ECO:0000256" key="1">
    <source>
        <dbReference type="ARBA" id="ARBA00011046"/>
    </source>
</evidence>
<evidence type="ECO:0000256" key="3">
    <source>
        <dbReference type="ARBA" id="ARBA00023125"/>
    </source>
</evidence>
<reference evidence="5" key="1">
    <citation type="submission" date="2023-05" db="EMBL/GenBank/DDBJ databases">
        <authorList>
            <person name="Zhang X."/>
        </authorList>
    </citation>
    <scope>NUCLEOTIDE SEQUENCE</scope>
    <source>
        <strain evidence="5">BD1B2-1</strain>
    </source>
</reference>
<name>A0AAE3UDG7_9BACT</name>
<evidence type="ECO:0000256" key="4">
    <source>
        <dbReference type="ARBA" id="ARBA00023163"/>
    </source>
</evidence>
<accession>A0AAE3UDG7</accession>
<keyword evidence="3" id="KW-0238">DNA-binding</keyword>
<organism evidence="5 6">
    <name type="scientific">Xanthocytophaga agilis</name>
    <dbReference type="NCBI Taxonomy" id="3048010"/>
    <lineage>
        <taxon>Bacteria</taxon>
        <taxon>Pseudomonadati</taxon>
        <taxon>Bacteroidota</taxon>
        <taxon>Cytophagia</taxon>
        <taxon>Cytophagales</taxon>
        <taxon>Rhodocytophagaceae</taxon>
        <taxon>Xanthocytophaga</taxon>
    </lineage>
</organism>
<evidence type="ECO:0000256" key="2">
    <source>
        <dbReference type="ARBA" id="ARBA00023015"/>
    </source>
</evidence>
<dbReference type="SUPFAM" id="SSF46785">
    <property type="entry name" value="Winged helix' DNA-binding domain"/>
    <property type="match status" value="1"/>
</dbReference>
<dbReference type="InterPro" id="IPR005650">
    <property type="entry name" value="BlaI_family"/>
</dbReference>
<keyword evidence="6" id="KW-1185">Reference proteome</keyword>
<proteinExistence type="inferred from homology"/>
<comment type="caution">
    <text evidence="5">The sequence shown here is derived from an EMBL/GenBank/DDBJ whole genome shotgun (WGS) entry which is preliminary data.</text>
</comment>
<evidence type="ECO:0000313" key="5">
    <source>
        <dbReference type="EMBL" id="MDJ1500341.1"/>
    </source>
</evidence>
<dbReference type="InterPro" id="IPR036388">
    <property type="entry name" value="WH-like_DNA-bd_sf"/>
</dbReference>
<sequence>MRELTRAEEEVMQILWKLNKGFVKDIIELLPEPKPAYNTVSTIVRILETKGFIGHNAYGKTHEYYPLISKTDYTRFYFKNFLKGYFGGSFAGLVSFFAKEEDVDLKELEELLKNVPKEDSDEDTSNA</sequence>
<dbReference type="RefSeq" id="WP_314510573.1">
    <property type="nucleotide sequence ID" value="NZ_JASJOU010000002.1"/>
</dbReference>
<keyword evidence="2" id="KW-0805">Transcription regulation</keyword>
<dbReference type="EMBL" id="JASJOU010000002">
    <property type="protein sequence ID" value="MDJ1500341.1"/>
    <property type="molecule type" value="Genomic_DNA"/>
</dbReference>
<gene>
    <name evidence="5" type="ORF">QNI22_06785</name>
</gene>
<keyword evidence="4" id="KW-0804">Transcription</keyword>
<dbReference type="GO" id="GO:0003677">
    <property type="term" value="F:DNA binding"/>
    <property type="evidence" value="ECO:0007669"/>
    <property type="project" value="UniProtKB-KW"/>
</dbReference>
<evidence type="ECO:0000313" key="6">
    <source>
        <dbReference type="Proteomes" id="UP001232063"/>
    </source>
</evidence>
<dbReference type="AlphaFoldDB" id="A0AAE3UDG7"/>
<dbReference type="GO" id="GO:0045892">
    <property type="term" value="P:negative regulation of DNA-templated transcription"/>
    <property type="evidence" value="ECO:0007669"/>
    <property type="project" value="InterPro"/>
</dbReference>
<dbReference type="Pfam" id="PF03965">
    <property type="entry name" value="Penicillinase_R"/>
    <property type="match status" value="1"/>
</dbReference>